<dbReference type="STRING" id="1280953.HOC_13464"/>
<comment type="caution">
    <text evidence="1">The sequence shown here is derived from an EMBL/GenBank/DDBJ whole genome shotgun (WGS) entry which is preliminary data.</text>
</comment>
<proteinExistence type="predicted"/>
<sequence>MQRLMGYDVHVGGKTALATHGLVHYLSFRGDELVYLYGKPPAWLKRLPDADRYMTRTRSLFGGKMIGVDNVAISSETADEDLAVSHGRWSLTVSSLERAVLELLDELPDHESFHIADMAFESLSGVRPAKMQAMLEACKSIKVKRLFFVFADRHNHAWRKYLEMDRIDLGSGPRALVEGGKFHPDYRISVPAEYLPRQERDDGA</sequence>
<dbReference type="InterPro" id="IPR021561">
    <property type="entry name" value="AbiEi_3"/>
</dbReference>
<keyword evidence="2" id="KW-1185">Reference proteome</keyword>
<name>A0A059G5P1_9PROT</name>
<dbReference type="EMBL" id="ARYL01000021">
    <property type="protein sequence ID" value="KDA01783.1"/>
    <property type="molecule type" value="Genomic_DNA"/>
</dbReference>
<protein>
    <submittedName>
        <fullName evidence="1">Uncharacterized protein</fullName>
    </submittedName>
</protein>
<dbReference type="eggNOG" id="COG5340">
    <property type="taxonomic scope" value="Bacteria"/>
</dbReference>
<dbReference type="Pfam" id="PF11459">
    <property type="entry name" value="AbiEi_3"/>
    <property type="match status" value="1"/>
</dbReference>
<organism evidence="1 2">
    <name type="scientific">Hyphomonas oceanitis SCH89</name>
    <dbReference type="NCBI Taxonomy" id="1280953"/>
    <lineage>
        <taxon>Bacteria</taxon>
        <taxon>Pseudomonadati</taxon>
        <taxon>Pseudomonadota</taxon>
        <taxon>Alphaproteobacteria</taxon>
        <taxon>Hyphomonadales</taxon>
        <taxon>Hyphomonadaceae</taxon>
        <taxon>Hyphomonas</taxon>
    </lineage>
</organism>
<dbReference type="PATRIC" id="fig|1280953.3.peg.2711"/>
<accession>A0A059G5P1</accession>
<gene>
    <name evidence="1" type="ORF">HOC_13464</name>
</gene>
<reference evidence="1 2" key="1">
    <citation type="journal article" date="2014" name="Antonie Van Leeuwenhoek">
        <title>Hyphomonas beringensis sp. nov. and Hyphomonas chukchiensis sp. nov., isolated from surface seawater of the Bering Sea and Chukchi Sea.</title>
        <authorList>
            <person name="Li C."/>
            <person name="Lai Q."/>
            <person name="Li G."/>
            <person name="Dong C."/>
            <person name="Wang J."/>
            <person name="Liao Y."/>
            <person name="Shao Z."/>
        </authorList>
    </citation>
    <scope>NUCLEOTIDE SEQUENCE [LARGE SCALE GENOMIC DNA]</scope>
    <source>
        <strain evidence="1 2">SCH89</strain>
    </source>
</reference>
<dbReference type="AlphaFoldDB" id="A0A059G5P1"/>
<evidence type="ECO:0000313" key="2">
    <source>
        <dbReference type="Proteomes" id="UP000024942"/>
    </source>
</evidence>
<evidence type="ECO:0000313" key="1">
    <source>
        <dbReference type="EMBL" id="KDA01783.1"/>
    </source>
</evidence>
<dbReference type="Proteomes" id="UP000024942">
    <property type="component" value="Unassembled WGS sequence"/>
</dbReference>